<reference evidence="3" key="1">
    <citation type="journal article" date="2005" name="Genome Res.">
        <title>Gene and alternative splicing annotation with AIR.</title>
        <authorList>
            <person name="Florea L."/>
            <person name="Di Francesco V."/>
            <person name="Miller J."/>
            <person name="Turner R."/>
            <person name="Yao A."/>
            <person name="Harris M."/>
            <person name="Walenz B."/>
            <person name="Mobarry C."/>
            <person name="Merkulov G.V."/>
            <person name="Charlab R."/>
            <person name="Dew I."/>
            <person name="Deng Z."/>
            <person name="Istrail S."/>
            <person name="Li P."/>
            <person name="Sutton G."/>
        </authorList>
    </citation>
    <scope>NUCLEOTIDE SEQUENCE</scope>
    <source>
        <strain evidence="3">BN</strain>
    </source>
</reference>
<feature type="domain" description="CABIT" evidence="2">
    <location>
        <begin position="273"/>
        <end position="536"/>
    </location>
</feature>
<dbReference type="Proteomes" id="UP000234681">
    <property type="component" value="Chromosome 9"/>
</dbReference>
<dbReference type="OrthoDB" id="9947228at2759"/>
<dbReference type="AlphaFoldDB" id="A6KF59"/>
<dbReference type="PANTHER" id="PTHR15215">
    <property type="entry name" value="CABIT DOMAIN-CONTAINING PROTEIN"/>
    <property type="match status" value="1"/>
</dbReference>
<dbReference type="GeneID" id="689599"/>
<gene>
    <name evidence="4" type="primary">Themis3</name>
    <name evidence="3" type="ORF">rCG_35656</name>
</gene>
<proteinExistence type="inferred from homology"/>
<evidence type="ECO:0000256" key="1">
    <source>
        <dbReference type="ARBA" id="ARBA00006414"/>
    </source>
</evidence>
<dbReference type="PANTHER" id="PTHR15215:SF3">
    <property type="entry name" value="PROTEIN THEMIS3"/>
    <property type="match status" value="1"/>
</dbReference>
<dbReference type="Pfam" id="PF12736">
    <property type="entry name" value="CABIT"/>
    <property type="match status" value="2"/>
</dbReference>
<organism evidence="3">
    <name type="scientific">Rattus norvegicus</name>
    <name type="common">Rat</name>
    <dbReference type="NCBI Taxonomy" id="10116"/>
    <lineage>
        <taxon>Eukaryota</taxon>
        <taxon>Metazoa</taxon>
        <taxon>Chordata</taxon>
        <taxon>Craniata</taxon>
        <taxon>Vertebrata</taxon>
        <taxon>Euteleostomi</taxon>
        <taxon>Mammalia</taxon>
        <taxon>Eutheria</taxon>
        <taxon>Euarchontoglires</taxon>
        <taxon>Glires</taxon>
        <taxon>Rodentia</taxon>
        <taxon>Myomorpha</taxon>
        <taxon>Muroidea</taxon>
        <taxon>Muridae</taxon>
        <taxon>Murinae</taxon>
        <taxon>Rattus</taxon>
    </lineage>
</organism>
<dbReference type="CTD" id="74556"/>
<feature type="domain" description="CABIT" evidence="2">
    <location>
        <begin position="17"/>
        <end position="262"/>
    </location>
</feature>
<evidence type="ECO:0000313" key="3">
    <source>
        <dbReference type="EMBL" id="EDL90911.1"/>
    </source>
</evidence>
<accession>A6KF59</accession>
<dbReference type="RefSeq" id="NP_001420278.1">
    <property type="nucleotide sequence ID" value="NM_001433349.1"/>
</dbReference>
<dbReference type="InterPro" id="IPR039671">
    <property type="entry name" value="THEMIS"/>
</dbReference>
<name>A6KF59_RAT</name>
<sequence length="573" mass="64736">MEQTWDSYINSLNRNSLPRQVEVTEGNYFSGSLENLSFSKGDVITVVDLEPILVRAEVKDGERVLDLVDIPLGYEGNFQLVADPVSFETVADLIHSVRLPQNPVAHRSPPRFQNLIPISTDDVPMKLRKGETLSLIGFEESQGRRLLRCEVLRKTPPLKLLLPMDCRGHFLECQDDQLYSIDTIVRWKLLAGRKRRVRVQAGHRLRLLSPLVPEHFRGHLVLHPYFSVMAYLPGETQVSIPSDLDISVTEITGLDRKPRTTMRQIFSMEENKFPVRIKITSVVLTENEVCPKPLKCGQLLTILRTENVRKFVATEISQGKKGRRFLIPYTYQGLVHRRGRYFYAVSDVAAAMQHGQVYFQASRDYTSFLGPSASFEADECFLALKKTVVFAKFHSELHRVKVLKCLNIATKDQVKLPLFAVGEFLELFDGAGPGTLQELCQVTKLPCHVSVASPDPSVTEEEEDPLYGTEELRIENVVVERCLIAKDEPSLEDMIASGDIYRECPEATFAIPIEKSSFEVSVVEEPSWIADVEKEKCTPLQSIQEVTEKSLAFSNCLVIPRPPPLAPKPRSLF</sequence>
<evidence type="ECO:0000313" key="4">
    <source>
        <dbReference type="RGD" id="1591029"/>
    </source>
</evidence>
<dbReference type="AGR" id="RGD:1591029"/>
<dbReference type="KEGG" id="rno:689599"/>
<comment type="similarity">
    <text evidence="1">Belongs to the themis family.</text>
</comment>
<reference evidence="3" key="2">
    <citation type="submission" date="2005-07" db="EMBL/GenBank/DDBJ databases">
        <authorList>
            <person name="Mural R.J."/>
            <person name="Li P.W."/>
            <person name="Adams M.D."/>
            <person name="Amanatides P.G."/>
            <person name="Baden-Tillson H."/>
            <person name="Barnstead M."/>
            <person name="Chin S.H."/>
            <person name="Dew I."/>
            <person name="Evans C.A."/>
            <person name="Ferriera S."/>
            <person name="Flanigan M."/>
            <person name="Fosler C."/>
            <person name="Glodek A."/>
            <person name="Gu Z."/>
            <person name="Holt R.A."/>
            <person name="Jennings D."/>
            <person name="Kraft C.L."/>
            <person name="Lu F."/>
            <person name="Nguyen T."/>
            <person name="Nusskern D.R."/>
            <person name="Pfannkoch C.M."/>
            <person name="Sitter C."/>
            <person name="Sutton G.G."/>
            <person name="Venter J.C."/>
            <person name="Wang Z."/>
            <person name="Woodage T."/>
            <person name="Zheng X.H."/>
            <person name="Zhong F."/>
        </authorList>
    </citation>
    <scope>NUCLEOTIDE SEQUENCE</scope>
    <source>
        <strain evidence="3">BN</strain>
    </source>
</reference>
<dbReference type="EMBL" id="CH474043">
    <property type="protein sequence ID" value="EDL90911.1"/>
    <property type="molecule type" value="Genomic_DNA"/>
</dbReference>
<dbReference type="OMA" id="MRQIYSM"/>
<protein>
    <submittedName>
        <fullName evidence="3">RCG35656</fullName>
    </submittedName>
</protein>
<dbReference type="InterPro" id="IPR025946">
    <property type="entry name" value="CABIT_dom"/>
</dbReference>
<dbReference type="RGD" id="1591029">
    <property type="gene designation" value="Themis3"/>
</dbReference>
<evidence type="ECO:0000259" key="2">
    <source>
        <dbReference type="Pfam" id="PF12736"/>
    </source>
</evidence>